<dbReference type="InterPro" id="IPR020855">
    <property type="entry name" value="Ureohydrolase_Mn_BS"/>
</dbReference>
<evidence type="ECO:0000256" key="13">
    <source>
        <dbReference type="RuleBase" id="RU361159"/>
    </source>
</evidence>
<keyword evidence="4 13" id="KW-0835">Urea cycle</keyword>
<keyword evidence="6 10" id="KW-0479">Metal-binding</keyword>
<evidence type="ECO:0000256" key="11">
    <source>
        <dbReference type="PROSITE-ProRule" id="PRU00742"/>
    </source>
</evidence>
<comment type="similarity">
    <text evidence="11 12">Belongs to the arginase family.</text>
</comment>
<dbReference type="GO" id="GO:0030145">
    <property type="term" value="F:manganese ion binding"/>
    <property type="evidence" value="ECO:0007669"/>
    <property type="project" value="TreeGrafter"/>
</dbReference>
<dbReference type="Gene3D" id="3.40.800.10">
    <property type="entry name" value="Ureohydrolase domain"/>
    <property type="match status" value="1"/>
</dbReference>
<dbReference type="GO" id="GO:0000050">
    <property type="term" value="P:urea cycle"/>
    <property type="evidence" value="ECO:0007669"/>
    <property type="project" value="UniProtKB-KW"/>
</dbReference>
<dbReference type="NCBIfam" id="TIGR01229">
    <property type="entry name" value="rocF_arginase"/>
    <property type="match status" value="1"/>
</dbReference>
<dbReference type="Proteomes" id="UP000494165">
    <property type="component" value="Unassembled WGS sequence"/>
</dbReference>
<feature type="binding site" evidence="10">
    <location>
        <position position="150"/>
    </location>
    <ligand>
        <name>Mn(2+)</name>
        <dbReference type="ChEBI" id="CHEBI:29035"/>
        <label>1</label>
    </ligand>
</feature>
<keyword evidence="5 13" id="KW-0056">Arginine metabolism</keyword>
<comment type="catalytic activity">
    <reaction evidence="9 13">
        <text>L-arginine + H2O = urea + L-ornithine</text>
        <dbReference type="Rhea" id="RHEA:20569"/>
        <dbReference type="ChEBI" id="CHEBI:15377"/>
        <dbReference type="ChEBI" id="CHEBI:16199"/>
        <dbReference type="ChEBI" id="CHEBI:32682"/>
        <dbReference type="ChEBI" id="CHEBI:46911"/>
        <dbReference type="EC" id="3.5.3.1"/>
    </reaction>
</comment>
<dbReference type="PRINTS" id="PR00116">
    <property type="entry name" value="ARGINASE"/>
</dbReference>
<evidence type="ECO:0000256" key="1">
    <source>
        <dbReference type="ARBA" id="ARBA00005098"/>
    </source>
</evidence>
<sequence length="347" mass="37944">MNAVRRILQQHRPAKRVFARLLSDQSTCRVGVVGVPFEKGQRNTGVSRGPEVLRAAGVIQDLSSFGCDVKDYGDVKYEVVPAGKQLSNMREYDDFAACMEKVSSSVKQVLSDGRLCLSLGGDHSMGVGTIDGHYQAKGDLAVLWIDAHADINTSATSPTGNLHGMPVALLVKELADYWPYLPNMDWQVPMLSIKNIAYIGLRSVDEYERLILEKFGVTAYAMEDVERLGVHEVTQRALEAINPNGERSLHVSFDIDSLDPLEAPSTGTTERGGLSLREGVHIMETVFASGTLGAMDLVEVNPLIGSEKDVKITVDAARQVVRAGFGYKRRGMPPLLKQEIPGYQKAD</sequence>
<comment type="caution">
    <text evidence="14">The sequence shown here is derived from an EMBL/GenBank/DDBJ whole genome shotgun (WGS) entry which is preliminary data.</text>
</comment>
<dbReference type="PANTHER" id="PTHR43782:SF3">
    <property type="entry name" value="ARGINASE"/>
    <property type="match status" value="1"/>
</dbReference>
<dbReference type="InterPro" id="IPR023696">
    <property type="entry name" value="Ureohydrolase_dom_sf"/>
</dbReference>
<dbReference type="GO" id="GO:0004053">
    <property type="term" value="F:arginase activity"/>
    <property type="evidence" value="ECO:0007669"/>
    <property type="project" value="UniProtKB-EC"/>
</dbReference>
<dbReference type="PROSITE" id="PS01053">
    <property type="entry name" value="ARGINASE_1"/>
    <property type="match status" value="1"/>
</dbReference>
<proteinExistence type="inferred from homology"/>
<dbReference type="GO" id="GO:0010121">
    <property type="term" value="P:L-arginine catabolic process to proline via ornithine"/>
    <property type="evidence" value="ECO:0007669"/>
    <property type="project" value="UniProtKB-ARBA"/>
</dbReference>
<feature type="binding site" evidence="10">
    <location>
        <position position="146"/>
    </location>
    <ligand>
        <name>Mn(2+)</name>
        <dbReference type="ChEBI" id="CHEBI:29035"/>
        <label>1</label>
    </ligand>
</feature>
<keyword evidence="7 12" id="KW-0378">Hydrolase</keyword>
<dbReference type="Pfam" id="PF00491">
    <property type="entry name" value="Arginase"/>
    <property type="match status" value="1"/>
</dbReference>
<dbReference type="PROSITE" id="PS51409">
    <property type="entry name" value="ARGINASE_2"/>
    <property type="match status" value="1"/>
</dbReference>
<dbReference type="FunFam" id="3.40.800.10:FF:000005">
    <property type="entry name" value="Arginase"/>
    <property type="match status" value="1"/>
</dbReference>
<protein>
    <recommendedName>
        <fullName evidence="3 13">Arginase</fullName>
        <ecNumber evidence="2 13">3.5.3.1</ecNumber>
    </recommendedName>
</protein>
<evidence type="ECO:0000256" key="12">
    <source>
        <dbReference type="RuleBase" id="RU003684"/>
    </source>
</evidence>
<evidence type="ECO:0000313" key="14">
    <source>
        <dbReference type="EMBL" id="CAB3383728.1"/>
    </source>
</evidence>
<dbReference type="EC" id="3.5.3.1" evidence="2 13"/>
<reference evidence="14 15" key="1">
    <citation type="submission" date="2020-04" db="EMBL/GenBank/DDBJ databases">
        <authorList>
            <person name="Alioto T."/>
            <person name="Alioto T."/>
            <person name="Gomez Garrido J."/>
        </authorList>
    </citation>
    <scope>NUCLEOTIDE SEQUENCE [LARGE SCALE GENOMIC DNA]</scope>
</reference>
<evidence type="ECO:0000256" key="6">
    <source>
        <dbReference type="ARBA" id="ARBA00022723"/>
    </source>
</evidence>
<feature type="binding site" evidence="10">
    <location>
        <position position="148"/>
    </location>
    <ligand>
        <name>Mn(2+)</name>
        <dbReference type="ChEBI" id="CHEBI:29035"/>
        <label>1</label>
    </ligand>
</feature>
<comment type="pathway">
    <text evidence="1 13">Nitrogen metabolism; urea cycle; L-ornithine and urea from L-arginine: step 1/1.</text>
</comment>
<feature type="binding site" evidence="10">
    <location>
        <position position="123"/>
    </location>
    <ligand>
        <name>Mn(2+)</name>
        <dbReference type="ChEBI" id="CHEBI:29035"/>
        <label>1</label>
    </ligand>
</feature>
<evidence type="ECO:0000256" key="10">
    <source>
        <dbReference type="PIRSR" id="PIRSR036979-1"/>
    </source>
</evidence>
<evidence type="ECO:0000256" key="7">
    <source>
        <dbReference type="ARBA" id="ARBA00022801"/>
    </source>
</evidence>
<dbReference type="GO" id="GO:0005634">
    <property type="term" value="C:nucleus"/>
    <property type="evidence" value="ECO:0007669"/>
    <property type="project" value="TreeGrafter"/>
</dbReference>
<feature type="binding site" evidence="10">
    <location>
        <position position="254"/>
    </location>
    <ligand>
        <name>Mn(2+)</name>
        <dbReference type="ChEBI" id="CHEBI:29035"/>
        <label>1</label>
    </ligand>
</feature>
<keyword evidence="8 10" id="KW-0464">Manganese</keyword>
<dbReference type="InterPro" id="IPR006035">
    <property type="entry name" value="Ureohydrolase"/>
</dbReference>
<evidence type="ECO:0000256" key="9">
    <source>
        <dbReference type="ARBA" id="ARBA00047391"/>
    </source>
</evidence>
<evidence type="ECO:0000256" key="5">
    <source>
        <dbReference type="ARBA" id="ARBA00022503"/>
    </source>
</evidence>
<accession>A0A8S1DTV5</accession>
<gene>
    <name evidence="14" type="ORF">CLODIP_2_CD13745</name>
</gene>
<name>A0A8S1DTV5_9INSE</name>
<feature type="binding site" evidence="10">
    <location>
        <position position="256"/>
    </location>
    <ligand>
        <name>Mn(2+)</name>
        <dbReference type="ChEBI" id="CHEBI:29035"/>
        <label>1</label>
    </ligand>
</feature>
<dbReference type="PIRSF" id="PIRSF036979">
    <property type="entry name" value="Arginase"/>
    <property type="match status" value="1"/>
</dbReference>
<dbReference type="OrthoDB" id="9992747at2759"/>
<evidence type="ECO:0000313" key="15">
    <source>
        <dbReference type="Proteomes" id="UP000494165"/>
    </source>
</evidence>
<evidence type="ECO:0000256" key="4">
    <source>
        <dbReference type="ARBA" id="ARBA00022436"/>
    </source>
</evidence>
<organism evidence="14 15">
    <name type="scientific">Cloeon dipterum</name>
    <dbReference type="NCBI Taxonomy" id="197152"/>
    <lineage>
        <taxon>Eukaryota</taxon>
        <taxon>Metazoa</taxon>
        <taxon>Ecdysozoa</taxon>
        <taxon>Arthropoda</taxon>
        <taxon>Hexapoda</taxon>
        <taxon>Insecta</taxon>
        <taxon>Pterygota</taxon>
        <taxon>Palaeoptera</taxon>
        <taxon>Ephemeroptera</taxon>
        <taxon>Pisciforma</taxon>
        <taxon>Baetidae</taxon>
        <taxon>Cloeon</taxon>
    </lineage>
</organism>
<dbReference type="SUPFAM" id="SSF52768">
    <property type="entry name" value="Arginase/deacetylase"/>
    <property type="match status" value="1"/>
</dbReference>
<dbReference type="GO" id="GO:0005829">
    <property type="term" value="C:cytosol"/>
    <property type="evidence" value="ECO:0007669"/>
    <property type="project" value="TreeGrafter"/>
</dbReference>
<evidence type="ECO:0000256" key="3">
    <source>
        <dbReference type="ARBA" id="ARBA00018123"/>
    </source>
</evidence>
<dbReference type="AlphaFoldDB" id="A0A8S1DTV5"/>
<dbReference type="CDD" id="cd09989">
    <property type="entry name" value="Arginase"/>
    <property type="match status" value="1"/>
</dbReference>
<dbReference type="PANTHER" id="PTHR43782">
    <property type="entry name" value="ARGINASE"/>
    <property type="match status" value="1"/>
</dbReference>
<dbReference type="EMBL" id="CADEPI010000321">
    <property type="protein sequence ID" value="CAB3383728.1"/>
    <property type="molecule type" value="Genomic_DNA"/>
</dbReference>
<dbReference type="InterPro" id="IPR014033">
    <property type="entry name" value="Arginase"/>
</dbReference>
<evidence type="ECO:0000256" key="8">
    <source>
        <dbReference type="ARBA" id="ARBA00023211"/>
    </source>
</evidence>
<keyword evidence="15" id="KW-1185">Reference proteome</keyword>
<evidence type="ECO:0000256" key="2">
    <source>
        <dbReference type="ARBA" id="ARBA00012168"/>
    </source>
</evidence>
<comment type="cofactor">
    <cofactor evidence="10 13">
        <name>Mn(2+)</name>
        <dbReference type="ChEBI" id="CHEBI:29035"/>
    </cofactor>
    <text evidence="10 13">Binds 2 manganese ions per subunit.</text>
</comment>